<evidence type="ECO:0000313" key="2">
    <source>
        <dbReference type="Proteomes" id="UP000198863"/>
    </source>
</evidence>
<dbReference type="Proteomes" id="UP000198863">
    <property type="component" value="Unassembled WGS sequence"/>
</dbReference>
<gene>
    <name evidence="1" type="ORF">SAMN05660324_2503</name>
</gene>
<protein>
    <submittedName>
        <fullName evidence="1">Uncharacterized protein</fullName>
    </submittedName>
</protein>
<name>A0A1G7TJQ3_9ACTN</name>
<organism evidence="1 2">
    <name type="scientific">Klenkia brasiliensis</name>
    <dbReference type="NCBI Taxonomy" id="333142"/>
    <lineage>
        <taxon>Bacteria</taxon>
        <taxon>Bacillati</taxon>
        <taxon>Actinomycetota</taxon>
        <taxon>Actinomycetes</taxon>
        <taxon>Geodermatophilales</taxon>
        <taxon>Geodermatophilaceae</taxon>
        <taxon>Klenkia</taxon>
    </lineage>
</organism>
<accession>A0A1G7TJQ3</accession>
<dbReference type="EMBL" id="FNCF01000003">
    <property type="protein sequence ID" value="SDG35441.1"/>
    <property type="molecule type" value="Genomic_DNA"/>
</dbReference>
<proteinExistence type="predicted"/>
<reference evidence="2" key="1">
    <citation type="submission" date="2016-10" db="EMBL/GenBank/DDBJ databases">
        <authorList>
            <person name="Varghese N."/>
            <person name="Submissions S."/>
        </authorList>
    </citation>
    <scope>NUCLEOTIDE SEQUENCE [LARGE SCALE GENOMIC DNA]</scope>
    <source>
        <strain evidence="2">DSM 44526</strain>
    </source>
</reference>
<evidence type="ECO:0000313" key="1">
    <source>
        <dbReference type="EMBL" id="SDG35441.1"/>
    </source>
</evidence>
<sequence length="202" mass="21573">MVCGQVCPQCGIEDAVPVVRGLPDSALAQAADRGLVVLAGCVVFEDRGAFHCRGCAHEWGSADDPTTDEQHLADLLGVSYDSVVRAIGTGWRRVGTDLAAVTWFLSGEPPQVAVGVAAGMLTLAPVSAVEDLSAAWEAGRSFTRDDVLCSPEWLAEAADEFARARRRTFRWCGRCRRPFAPEDFAGYRGTCVPCAERAGGTR</sequence>
<dbReference type="AlphaFoldDB" id="A0A1G7TJQ3"/>
<keyword evidence="2" id="KW-1185">Reference proteome</keyword>